<dbReference type="Proteomes" id="UP000789396">
    <property type="component" value="Unassembled WGS sequence"/>
</dbReference>
<keyword evidence="3" id="KW-1185">Reference proteome</keyword>
<protein>
    <submittedName>
        <fullName evidence="2">6549_t:CDS:1</fullName>
    </submittedName>
</protein>
<evidence type="ECO:0000313" key="3">
    <source>
        <dbReference type="Proteomes" id="UP000789396"/>
    </source>
</evidence>
<feature type="compositionally biased region" description="Polar residues" evidence="1">
    <location>
        <begin position="1"/>
        <end position="15"/>
    </location>
</feature>
<feature type="region of interest" description="Disordered" evidence="1">
    <location>
        <begin position="1"/>
        <end position="28"/>
    </location>
</feature>
<dbReference type="EMBL" id="CAJVPZ010044404">
    <property type="protein sequence ID" value="CAG8767487.1"/>
    <property type="molecule type" value="Genomic_DNA"/>
</dbReference>
<sequence length="58" mass="6874">LQSNDTYVSSEPSKNLSEKLQDKNSKRVKAFDQERKEWNQDLLQNNTEIQKLRTHALQ</sequence>
<dbReference type="AlphaFoldDB" id="A0A9N9J708"/>
<dbReference type="OrthoDB" id="2360311at2759"/>
<accession>A0A9N9J708</accession>
<reference evidence="2" key="1">
    <citation type="submission" date="2021-06" db="EMBL/GenBank/DDBJ databases">
        <authorList>
            <person name="Kallberg Y."/>
            <person name="Tangrot J."/>
            <person name="Rosling A."/>
        </authorList>
    </citation>
    <scope>NUCLEOTIDE SEQUENCE</scope>
    <source>
        <strain evidence="2">IN212</strain>
    </source>
</reference>
<evidence type="ECO:0000256" key="1">
    <source>
        <dbReference type="SAM" id="MobiDB-lite"/>
    </source>
</evidence>
<feature type="non-terminal residue" evidence="2">
    <location>
        <position position="1"/>
    </location>
</feature>
<feature type="compositionally biased region" description="Basic and acidic residues" evidence="1">
    <location>
        <begin position="16"/>
        <end position="28"/>
    </location>
</feature>
<organism evidence="2 3">
    <name type="scientific">Racocetra fulgida</name>
    <dbReference type="NCBI Taxonomy" id="60492"/>
    <lineage>
        <taxon>Eukaryota</taxon>
        <taxon>Fungi</taxon>
        <taxon>Fungi incertae sedis</taxon>
        <taxon>Mucoromycota</taxon>
        <taxon>Glomeromycotina</taxon>
        <taxon>Glomeromycetes</taxon>
        <taxon>Diversisporales</taxon>
        <taxon>Gigasporaceae</taxon>
        <taxon>Racocetra</taxon>
    </lineage>
</organism>
<comment type="caution">
    <text evidence="2">The sequence shown here is derived from an EMBL/GenBank/DDBJ whole genome shotgun (WGS) entry which is preliminary data.</text>
</comment>
<evidence type="ECO:0000313" key="2">
    <source>
        <dbReference type="EMBL" id="CAG8767487.1"/>
    </source>
</evidence>
<feature type="non-terminal residue" evidence="2">
    <location>
        <position position="58"/>
    </location>
</feature>
<proteinExistence type="predicted"/>
<name>A0A9N9J708_9GLOM</name>
<gene>
    <name evidence="2" type="ORF">RFULGI_LOCUS14807</name>
</gene>